<gene>
    <name evidence="3" type="ORF">HGH91_01915</name>
</gene>
<keyword evidence="4" id="KW-1185">Reference proteome</keyword>
<dbReference type="GO" id="GO:0000155">
    <property type="term" value="F:phosphorelay sensor kinase activity"/>
    <property type="evidence" value="ECO:0007669"/>
    <property type="project" value="InterPro"/>
</dbReference>
<dbReference type="Pfam" id="PF06580">
    <property type="entry name" value="His_kinase"/>
    <property type="match status" value="1"/>
</dbReference>
<dbReference type="InterPro" id="IPR036890">
    <property type="entry name" value="HATPase_C_sf"/>
</dbReference>
<accession>A0A847S6G1</accession>
<keyword evidence="3" id="KW-0808">Transferase</keyword>
<dbReference type="Proteomes" id="UP000552864">
    <property type="component" value="Unassembled WGS sequence"/>
</dbReference>
<organism evidence="3 4">
    <name type="scientific">Chitinophaga eiseniae</name>
    <dbReference type="NCBI Taxonomy" id="634771"/>
    <lineage>
        <taxon>Bacteria</taxon>
        <taxon>Pseudomonadati</taxon>
        <taxon>Bacteroidota</taxon>
        <taxon>Chitinophagia</taxon>
        <taxon>Chitinophagales</taxon>
        <taxon>Chitinophagaceae</taxon>
        <taxon>Chitinophaga</taxon>
    </lineage>
</organism>
<feature type="transmembrane region" description="Helical" evidence="1">
    <location>
        <begin position="71"/>
        <end position="92"/>
    </location>
</feature>
<feature type="transmembrane region" description="Helical" evidence="1">
    <location>
        <begin position="12"/>
        <end position="30"/>
    </location>
</feature>
<keyword evidence="3" id="KW-0418">Kinase</keyword>
<name>A0A847S6G1_9BACT</name>
<evidence type="ECO:0000313" key="4">
    <source>
        <dbReference type="Proteomes" id="UP000552864"/>
    </source>
</evidence>
<proteinExistence type="predicted"/>
<dbReference type="InterPro" id="IPR010559">
    <property type="entry name" value="Sig_transdc_His_kin_internal"/>
</dbReference>
<dbReference type="RefSeq" id="WP_168736767.1">
    <property type="nucleotide sequence ID" value="NZ_JABAHZ010000001.1"/>
</dbReference>
<evidence type="ECO:0000259" key="2">
    <source>
        <dbReference type="Pfam" id="PF06580"/>
    </source>
</evidence>
<feature type="transmembrane region" description="Helical" evidence="1">
    <location>
        <begin position="36"/>
        <end position="59"/>
    </location>
</feature>
<keyword evidence="1" id="KW-1133">Transmembrane helix</keyword>
<dbReference type="EMBL" id="JABAHZ010000001">
    <property type="protein sequence ID" value="NLR77361.1"/>
    <property type="molecule type" value="Genomic_DNA"/>
</dbReference>
<dbReference type="PANTHER" id="PTHR34220:SF7">
    <property type="entry name" value="SENSOR HISTIDINE KINASE YPDA"/>
    <property type="match status" value="1"/>
</dbReference>
<dbReference type="PANTHER" id="PTHR34220">
    <property type="entry name" value="SENSOR HISTIDINE KINASE YPDA"/>
    <property type="match status" value="1"/>
</dbReference>
<keyword evidence="1" id="KW-0472">Membrane</keyword>
<dbReference type="InterPro" id="IPR050640">
    <property type="entry name" value="Bact_2-comp_sensor_kinase"/>
</dbReference>
<dbReference type="Gene3D" id="3.30.565.10">
    <property type="entry name" value="Histidine kinase-like ATPase, C-terminal domain"/>
    <property type="match status" value="1"/>
</dbReference>
<protein>
    <submittedName>
        <fullName evidence="3">Histidine kinase</fullName>
    </submittedName>
</protein>
<keyword evidence="1" id="KW-0812">Transmembrane</keyword>
<dbReference type="AlphaFoldDB" id="A0A847S6G1"/>
<feature type="domain" description="Signal transduction histidine kinase internal region" evidence="2">
    <location>
        <begin position="155"/>
        <end position="234"/>
    </location>
</feature>
<dbReference type="GO" id="GO:0016020">
    <property type="term" value="C:membrane"/>
    <property type="evidence" value="ECO:0007669"/>
    <property type="project" value="InterPro"/>
</dbReference>
<comment type="caution">
    <text evidence="3">The sequence shown here is derived from an EMBL/GenBank/DDBJ whole genome shotgun (WGS) entry which is preliminary data.</text>
</comment>
<reference evidence="3 4" key="1">
    <citation type="submission" date="2020-04" db="EMBL/GenBank/DDBJ databases">
        <authorList>
            <person name="Yin C."/>
        </authorList>
    </citation>
    <scope>NUCLEOTIDE SEQUENCE [LARGE SCALE GENOMIC DNA]</scope>
    <source>
        <strain evidence="3 4">Ak56</strain>
    </source>
</reference>
<evidence type="ECO:0000313" key="3">
    <source>
        <dbReference type="EMBL" id="NLR77361.1"/>
    </source>
</evidence>
<sequence>MKKLSDIRRFQLYVWLVPAFLLLKLLTDTLNGADDFLVLRGVNVAWLTIYLSVVNYYLLECTLPQFSWKKPVAGIFWVLLYLGIYSFGFYGWRTLGATLHIFTSLGPAVPTGKRIGALTGLGIGSACFFAIVRHIFNHIKLKQTAQQLLIERQQAELNFLKSQTNPHFLFNTLNNIYSLARDKSDLAPESILRLSKMLRYMLYETSGPYIAVEQDLKIIEDYIALEELRYDDSLRINFNHDLEDRKQSLPPLLLMPLVENAFKHGVSESREHPFIDIHLSIKNRRLFFIVKNSTGDEASYPDVRENIGLSNLRRQLELQYTDYQLEVKQEAFVFTAILKINLDTHVQDKVHHHRR</sequence>
<evidence type="ECO:0000256" key="1">
    <source>
        <dbReference type="SAM" id="Phobius"/>
    </source>
</evidence>
<feature type="transmembrane region" description="Helical" evidence="1">
    <location>
        <begin position="115"/>
        <end position="136"/>
    </location>
</feature>